<feature type="region of interest" description="Disordered" evidence="1">
    <location>
        <begin position="1284"/>
        <end position="1320"/>
    </location>
</feature>
<feature type="region of interest" description="Disordered" evidence="1">
    <location>
        <begin position="249"/>
        <end position="269"/>
    </location>
</feature>
<feature type="compositionally biased region" description="Low complexity" evidence="1">
    <location>
        <begin position="75"/>
        <end position="106"/>
    </location>
</feature>
<reference evidence="3" key="3">
    <citation type="submission" date="2012-09" db="EMBL/GenBank/DDBJ databases">
        <authorList>
            <consortium name="VectorBase"/>
        </authorList>
    </citation>
    <scope>NUCLEOTIDE SEQUENCE</scope>
    <source>
        <strain evidence="3">Liverpool</strain>
    </source>
</reference>
<feature type="compositionally biased region" description="Pro residues" evidence="1">
    <location>
        <begin position="29"/>
        <end position="39"/>
    </location>
</feature>
<dbReference type="PhylomeDB" id="Q16W29"/>
<feature type="region of interest" description="Disordered" evidence="1">
    <location>
        <begin position="1207"/>
        <end position="1231"/>
    </location>
</feature>
<dbReference type="PaxDb" id="7159-AAEL009355-PA"/>
<proteinExistence type="predicted"/>
<feature type="region of interest" description="Disordered" evidence="1">
    <location>
        <begin position="1113"/>
        <end position="1143"/>
    </location>
</feature>
<evidence type="ECO:0000313" key="3">
    <source>
        <dbReference type="EMBL" id="EAT38793.1"/>
    </source>
</evidence>
<feature type="region of interest" description="Disordered" evidence="1">
    <location>
        <begin position="128"/>
        <end position="192"/>
    </location>
</feature>
<reference evidence="3" key="2">
    <citation type="journal article" date="2007" name="Science">
        <title>Genome sequence of Aedes aegypti, a major arbovirus vector.</title>
        <authorList>
            <person name="Nene V."/>
            <person name="Wortman J.R."/>
            <person name="Lawson D."/>
            <person name="Haas B."/>
            <person name="Kodira C."/>
            <person name="Tu Z.J."/>
            <person name="Loftus B."/>
            <person name="Xi Z."/>
            <person name="Megy K."/>
            <person name="Grabherr M."/>
            <person name="Ren Q."/>
            <person name="Zdobnov E.M."/>
            <person name="Lobo N.F."/>
            <person name="Campbell K.S."/>
            <person name="Brown S.E."/>
            <person name="Bonaldo M.F."/>
            <person name="Zhu J."/>
            <person name="Sinkins S.P."/>
            <person name="Hogenkamp D.G."/>
            <person name="Amedeo P."/>
            <person name="Arensburger P."/>
            <person name="Atkinson P.W."/>
            <person name="Bidwell S."/>
            <person name="Biedler J."/>
            <person name="Birney E."/>
            <person name="Bruggner R.V."/>
            <person name="Costas J."/>
            <person name="Coy M.R."/>
            <person name="Crabtree J."/>
            <person name="Crawford M."/>
            <person name="Debruyn B."/>
            <person name="Decaprio D."/>
            <person name="Eiglmeier K."/>
            <person name="Eisenstadt E."/>
            <person name="El-Dorry H."/>
            <person name="Gelbart W.M."/>
            <person name="Gomes S.L."/>
            <person name="Hammond M."/>
            <person name="Hannick L.I."/>
            <person name="Hogan J.R."/>
            <person name="Holmes M.H."/>
            <person name="Jaffe D."/>
            <person name="Johnston J.S."/>
            <person name="Kennedy R.C."/>
            <person name="Koo H."/>
            <person name="Kravitz S."/>
            <person name="Kriventseva E.V."/>
            <person name="Kulp D."/>
            <person name="Labutti K."/>
            <person name="Lee E."/>
            <person name="Li S."/>
            <person name="Lovin D.D."/>
            <person name="Mao C."/>
            <person name="Mauceli E."/>
            <person name="Menck C.F."/>
            <person name="Miller J.R."/>
            <person name="Montgomery P."/>
            <person name="Mori A."/>
            <person name="Nascimento A.L."/>
            <person name="Naveira H.F."/>
            <person name="Nusbaum C."/>
            <person name="O'leary S."/>
            <person name="Orvis J."/>
            <person name="Pertea M."/>
            <person name="Quesneville H."/>
            <person name="Reidenbach K.R."/>
            <person name="Rogers Y.H."/>
            <person name="Roth C.W."/>
            <person name="Schneider J.R."/>
            <person name="Schatz M."/>
            <person name="Shumway M."/>
            <person name="Stanke M."/>
            <person name="Stinson E.O."/>
            <person name="Tubio J.M."/>
            <person name="Vanzee J.P."/>
            <person name="Verjovski-Almeida S."/>
            <person name="Werner D."/>
            <person name="White O."/>
            <person name="Wyder S."/>
            <person name="Zeng Q."/>
            <person name="Zhao Q."/>
            <person name="Zhao Y."/>
            <person name="Hill C.A."/>
            <person name="Raikhel A.S."/>
            <person name="Soares M.B."/>
            <person name="Knudson D.L."/>
            <person name="Lee N.H."/>
            <person name="Galagan J."/>
            <person name="Salzberg S.L."/>
            <person name="Paulsen I.T."/>
            <person name="Dimopoulos G."/>
            <person name="Collins F.H."/>
            <person name="Birren B."/>
            <person name="Fraser-Liggett C.M."/>
            <person name="Severson D.W."/>
        </authorList>
    </citation>
    <scope>NUCLEOTIDE SEQUENCE [LARGE SCALE GENOMIC DNA]</scope>
    <source>
        <strain evidence="3">Liverpool</strain>
    </source>
</reference>
<feature type="compositionally biased region" description="Polar residues" evidence="1">
    <location>
        <begin position="493"/>
        <end position="503"/>
    </location>
</feature>
<feature type="compositionally biased region" description="Polar residues" evidence="1">
    <location>
        <begin position="348"/>
        <end position="397"/>
    </location>
</feature>
<keyword evidence="2" id="KW-0732">Signal</keyword>
<feature type="region of interest" description="Disordered" evidence="1">
    <location>
        <begin position="805"/>
        <end position="843"/>
    </location>
</feature>
<feature type="compositionally biased region" description="Polar residues" evidence="1">
    <location>
        <begin position="730"/>
        <end position="749"/>
    </location>
</feature>
<feature type="chain" id="PRO_5014307428" evidence="2">
    <location>
        <begin position="20"/>
        <end position="1534"/>
    </location>
</feature>
<dbReference type="EMBL" id="CH477576">
    <property type="protein sequence ID" value="EAT38793.1"/>
    <property type="molecule type" value="Genomic_DNA"/>
</dbReference>
<reference evidence="3" key="1">
    <citation type="submission" date="2005-10" db="EMBL/GenBank/DDBJ databases">
        <authorList>
            <person name="Loftus B.J."/>
            <person name="Nene V.M."/>
            <person name="Hannick L.I."/>
            <person name="Bidwell S."/>
            <person name="Haas B."/>
            <person name="Amedeo P."/>
            <person name="Orvis J."/>
            <person name="Wortman J.R."/>
            <person name="White O.R."/>
            <person name="Salzberg S."/>
            <person name="Shumway M."/>
            <person name="Koo H."/>
            <person name="Zhao Y."/>
            <person name="Holmes M."/>
            <person name="Miller J."/>
            <person name="Schatz M."/>
            <person name="Pop M."/>
            <person name="Pai G."/>
            <person name="Utterback T."/>
            <person name="Rogers Y.-H."/>
            <person name="Kravitz S."/>
            <person name="Fraser C.M."/>
        </authorList>
    </citation>
    <scope>NUCLEOTIDE SEQUENCE</scope>
    <source>
        <strain evidence="3">Liverpool</strain>
    </source>
</reference>
<sequence>MALIFVSLIVLVTTCFVRGQVNQISTDFKPPPLQPPPSPTQSTLKLPFNLPPLLPPNTNHISNLPHSNTPPPFQTPYSSPFPSQPPSQFSSQYFPPQHTPQLPTQLQSQLPIQLPHQLQQQIPFQLQPPYPIQASPSFSSHVPPFLQNNQLSSLLPPQLPSTLPTKFPPPSPPQSQPKAKLHPLPKHPGPPFPSLPVQTGTKNISLEANRAPRTLQSIGSNNAQTFHKISDNLRPGAHTWYYKKNTFLKRPPHPQAPKLSITTSSPLSNAPRLIPLNQYNQLEQITKLNQQTQASIQASLNHWPSLNNQAQSSFNTISTSWNGGPATFSHGPLSSLSGLNSNNHAPSFNNYDSIDSPTNKYGSKSPNPTQASPLNTNVKPDIAPQQNGHSGHGQQAQPYHPPPFNLNQAPLFPHLHPQQSLPYNTHQQTQLFQPNHPPPHHPVTPLEVFQDPALHISPISIPAPEIPYFETLRSQVSALKAKHKDFFNEHQSGDTSSYNNHPQFQPKPVYGPPPKPVYGPPPPPSPHSQGNLQGHASNWNPQEQSKLIPPKWNPHKFEFEQNNNFAQSVEQYNPPKKPLPLQNDFVGFPPAKSSIKHELNFISNWEKGIGIIHKTDLGNAEKGQTIVSTEETDDYKKIEKQESSKVEVFSTDKMQRRFTERGGPKKQTTTPKKTFDKSAGNGKKTRNTEEKNQEEATTVRQDAPNDNGGQFNETQRTEVQYRRKRDVSGAVNSTTESIVSPENTTSTEEPQPHAEPLVAPATALVDPTTESLLEAEQLPNAEALVAVRKGEDLLDSSEEAALLMDSDEGLPPHAAALRSYETADGDLYSDEEDEEAERKKSENLAYDDYDDVELDEQPLIESRSDRFIFEEEDGTTLRPYAVPIISERIDKFSEVPQSEALTKPRGLQGRDLMAFLEEALRNSSQFLPDEAEDRSFDVVDPPTDIIKFPYYERTEPPINVDSALRFAENLTTFSKGLYETKNGNQCPEVDIELPEDSSDAGVHTFNPVQRLKRLGNKIDCLKNKNFGKDPLDNPLFKEGFVGGARSSPDTAPSQPDASIAVFSDVIRLIKQHLDEEQQTKARDFSDIVSPRHLNLSDSKNPSPNNVVLEQLRLGKRRPLLPHKQPKKVEEPKPETTPNTTNESHGLKIVFPRRLNITKTYDEAKKALLSKSKLVDIEGYKAKLNHSRLTDHDNYKASLARKLNFDKPSAKIPKSQRRDSDDRFTYEDVPSGSSSYMQIFDISSFYPRFAARAHDDDDDDSPLTDKGFASKYDELEREADELITSVRRSSAESGRRNANSGSTRNEGSKDKPYGTSYSPSYRQYRLLSRKDDQKRTPTVDELVDFYSKRRNSDEQFTTTTFAPILPSISLPSTTLKVFDVSTFYPRRNEELYQSLSKRRDTKITLDDLEVLQAPKITPKSDSVETFKPTAPTKQVIDDIADFEGSPSQLTESSLAPTSNEGHHTFKKSEPPNPDLPETDKATFHLDQPVAASGHRTRRLHPVKVIPRKQFKTKGNNFKRPPVKYRRKKVFAGYYK</sequence>
<feature type="compositionally biased region" description="Polar residues" evidence="1">
    <location>
        <begin position="57"/>
        <end position="67"/>
    </location>
</feature>
<feature type="compositionally biased region" description="Low complexity" evidence="1">
    <location>
        <begin position="146"/>
        <end position="165"/>
    </location>
</feature>
<organism evidence="3 4">
    <name type="scientific">Aedes aegypti</name>
    <name type="common">Yellowfever mosquito</name>
    <name type="synonym">Culex aegypti</name>
    <dbReference type="NCBI Taxonomy" id="7159"/>
    <lineage>
        <taxon>Eukaryota</taxon>
        <taxon>Metazoa</taxon>
        <taxon>Ecdysozoa</taxon>
        <taxon>Arthropoda</taxon>
        <taxon>Hexapoda</taxon>
        <taxon>Insecta</taxon>
        <taxon>Pterygota</taxon>
        <taxon>Neoptera</taxon>
        <taxon>Endopterygota</taxon>
        <taxon>Diptera</taxon>
        <taxon>Nematocera</taxon>
        <taxon>Culicoidea</taxon>
        <taxon>Culicidae</taxon>
        <taxon>Culicinae</taxon>
        <taxon>Aedini</taxon>
        <taxon>Aedes</taxon>
        <taxon>Stegomyia</taxon>
    </lineage>
</organism>
<feature type="region of interest" description="Disordered" evidence="1">
    <location>
        <begin position="489"/>
        <end position="551"/>
    </location>
</feature>
<feature type="region of interest" description="Disordered" evidence="1">
    <location>
        <begin position="26"/>
        <end position="106"/>
    </location>
</feature>
<feature type="compositionally biased region" description="Polar residues" evidence="1">
    <location>
        <begin position="527"/>
        <end position="545"/>
    </location>
</feature>
<gene>
    <name evidence="3" type="ORF">AaeL_AAEL009355</name>
</gene>
<feature type="region of interest" description="Disordered" evidence="1">
    <location>
        <begin position="1445"/>
        <end position="1479"/>
    </location>
</feature>
<feature type="compositionally biased region" description="Basic residues" evidence="1">
    <location>
        <begin position="1113"/>
        <end position="1125"/>
    </location>
</feature>
<evidence type="ECO:0000256" key="2">
    <source>
        <dbReference type="SAM" id="SignalP"/>
    </source>
</evidence>
<feature type="compositionally biased region" description="Basic and acidic residues" evidence="1">
    <location>
        <begin position="653"/>
        <end position="663"/>
    </location>
</feature>
<accession>Q16W29</accession>
<evidence type="ECO:0000313" key="4">
    <source>
        <dbReference type="Proteomes" id="UP000682892"/>
    </source>
</evidence>
<feature type="compositionally biased region" description="Polar residues" evidence="1">
    <location>
        <begin position="417"/>
        <end position="433"/>
    </location>
</feature>
<dbReference type="Proteomes" id="UP000682892">
    <property type="component" value="Unassembled WGS sequence"/>
</dbReference>
<dbReference type="eggNOG" id="ENOG502S7QW">
    <property type="taxonomic scope" value="Eukaryota"/>
</dbReference>
<feature type="compositionally biased region" description="Basic and acidic residues" evidence="1">
    <location>
        <begin position="1215"/>
        <end position="1225"/>
    </location>
</feature>
<feature type="compositionally biased region" description="Polar residues" evidence="1">
    <location>
        <begin position="1295"/>
        <end position="1304"/>
    </location>
</feature>
<feature type="compositionally biased region" description="Pro residues" evidence="1">
    <location>
        <begin position="166"/>
        <end position="175"/>
    </location>
</feature>
<dbReference type="HOGENOM" id="CLU_242571_0_0_1"/>
<dbReference type="OMA" id="YERTEPP"/>
<feature type="signal peptide" evidence="2">
    <location>
        <begin position="1"/>
        <end position="19"/>
    </location>
</feature>
<protein>
    <submittedName>
        <fullName evidence="3">AAEL009355-PA</fullName>
    </submittedName>
</protein>
<feature type="compositionally biased region" description="Basic and acidic residues" evidence="1">
    <location>
        <begin position="1459"/>
        <end position="1468"/>
    </location>
</feature>
<feature type="region of interest" description="Disordered" evidence="1">
    <location>
        <begin position="638"/>
        <end position="759"/>
    </location>
</feature>
<name>Q16W29_AEDAE</name>
<feature type="compositionally biased region" description="Acidic residues" evidence="1">
    <location>
        <begin position="823"/>
        <end position="835"/>
    </location>
</feature>
<feature type="compositionally biased region" description="Polar residues" evidence="1">
    <location>
        <begin position="1445"/>
        <end position="1458"/>
    </location>
</feature>
<feature type="region of interest" description="Disordered" evidence="1">
    <location>
        <begin position="348"/>
        <end position="446"/>
    </location>
</feature>
<feature type="compositionally biased region" description="Pro residues" evidence="1">
    <location>
        <begin position="509"/>
        <end position="526"/>
    </location>
</feature>
<evidence type="ECO:0000256" key="1">
    <source>
        <dbReference type="SAM" id="MobiDB-lite"/>
    </source>
</evidence>